<protein>
    <submittedName>
        <fullName evidence="8">Hexose kinase</fullName>
        <ecNumber evidence="8">2.7.1.-</ecNumber>
    </submittedName>
</protein>
<evidence type="ECO:0000256" key="3">
    <source>
        <dbReference type="ARBA" id="ARBA00022741"/>
    </source>
</evidence>
<dbReference type="Pfam" id="PF00294">
    <property type="entry name" value="PfkB"/>
    <property type="match status" value="1"/>
</dbReference>
<feature type="domain" description="Carbohydrate kinase PfkB" evidence="7">
    <location>
        <begin position="3"/>
        <end position="288"/>
    </location>
</feature>
<gene>
    <name evidence="8" type="ORF">GPX89_14115</name>
</gene>
<comment type="similarity">
    <text evidence="1">Belongs to the carbohydrate kinase PfkB family.</text>
</comment>
<dbReference type="InterPro" id="IPR002173">
    <property type="entry name" value="Carboh/pur_kinase_PfkB_CS"/>
</dbReference>
<keyword evidence="3" id="KW-0547">Nucleotide-binding</keyword>
<dbReference type="InterPro" id="IPR017583">
    <property type="entry name" value="Tagatose/fructose_Pkinase"/>
</dbReference>
<organism evidence="8 9">
    <name type="scientific">Nocardia terrae</name>
    <dbReference type="NCBI Taxonomy" id="2675851"/>
    <lineage>
        <taxon>Bacteria</taxon>
        <taxon>Bacillati</taxon>
        <taxon>Actinomycetota</taxon>
        <taxon>Actinomycetes</taxon>
        <taxon>Mycobacteriales</taxon>
        <taxon>Nocardiaceae</taxon>
        <taxon>Nocardia</taxon>
    </lineage>
</organism>
<dbReference type="PANTHER" id="PTHR46566:SF2">
    <property type="entry name" value="ATP-DEPENDENT 6-PHOSPHOFRUCTOKINASE ISOZYME 2"/>
    <property type="match status" value="1"/>
</dbReference>
<dbReference type="Proteomes" id="UP000466794">
    <property type="component" value="Unassembled WGS sequence"/>
</dbReference>
<keyword evidence="2 6" id="KW-0808">Transferase</keyword>
<evidence type="ECO:0000256" key="6">
    <source>
        <dbReference type="PIRNR" id="PIRNR000535"/>
    </source>
</evidence>
<dbReference type="Gene3D" id="3.40.1190.20">
    <property type="match status" value="1"/>
</dbReference>
<dbReference type="GO" id="GO:0003872">
    <property type="term" value="F:6-phosphofructokinase activity"/>
    <property type="evidence" value="ECO:0007669"/>
    <property type="project" value="TreeGrafter"/>
</dbReference>
<keyword evidence="4 8" id="KW-0418">Kinase</keyword>
<dbReference type="AlphaFoldDB" id="A0A7K1UVL4"/>
<evidence type="ECO:0000256" key="5">
    <source>
        <dbReference type="ARBA" id="ARBA00022840"/>
    </source>
</evidence>
<evidence type="ECO:0000313" key="9">
    <source>
        <dbReference type="Proteomes" id="UP000466794"/>
    </source>
</evidence>
<dbReference type="GO" id="GO:0005829">
    <property type="term" value="C:cytosol"/>
    <property type="evidence" value="ECO:0007669"/>
    <property type="project" value="TreeGrafter"/>
</dbReference>
<keyword evidence="5" id="KW-0067">ATP-binding</keyword>
<dbReference type="PANTHER" id="PTHR46566">
    <property type="entry name" value="1-PHOSPHOFRUCTOKINASE-RELATED"/>
    <property type="match status" value="1"/>
</dbReference>
<dbReference type="EC" id="2.7.1.-" evidence="8"/>
<reference evidence="8 9" key="1">
    <citation type="submission" date="2019-12" db="EMBL/GenBank/DDBJ databases">
        <title>Nocardia sp. nov. ET3-3 isolated from soil.</title>
        <authorList>
            <person name="Kanchanasin P."/>
            <person name="Tanasupawat S."/>
            <person name="Yuki M."/>
            <person name="Kudo T."/>
        </authorList>
    </citation>
    <scope>NUCLEOTIDE SEQUENCE [LARGE SCALE GENOMIC DNA]</scope>
    <source>
        <strain evidence="8 9">ET3-3</strain>
    </source>
</reference>
<name>A0A7K1UVL4_9NOCA</name>
<evidence type="ECO:0000256" key="4">
    <source>
        <dbReference type="ARBA" id="ARBA00022777"/>
    </source>
</evidence>
<dbReference type="CDD" id="cd01164">
    <property type="entry name" value="FruK_PfkB_like"/>
    <property type="match status" value="1"/>
</dbReference>
<dbReference type="PROSITE" id="PS00583">
    <property type="entry name" value="PFKB_KINASES_1"/>
    <property type="match status" value="1"/>
</dbReference>
<dbReference type="GO" id="GO:0005524">
    <property type="term" value="F:ATP binding"/>
    <property type="evidence" value="ECO:0007669"/>
    <property type="project" value="UniProtKB-KW"/>
</dbReference>
<comment type="caution">
    <text evidence="8">The sequence shown here is derived from an EMBL/GenBank/DDBJ whole genome shotgun (WGS) entry which is preliminary data.</text>
</comment>
<evidence type="ECO:0000313" key="8">
    <source>
        <dbReference type="EMBL" id="MVU78375.1"/>
    </source>
</evidence>
<dbReference type="SUPFAM" id="SSF53613">
    <property type="entry name" value="Ribokinase-like"/>
    <property type="match status" value="1"/>
</dbReference>
<dbReference type="PIRSF" id="PIRSF000535">
    <property type="entry name" value="1PFK/6PFK/LacC"/>
    <property type="match status" value="1"/>
</dbReference>
<evidence type="ECO:0000259" key="7">
    <source>
        <dbReference type="Pfam" id="PF00294"/>
    </source>
</evidence>
<proteinExistence type="inferred from homology"/>
<sequence length="313" mass="32191">MNPAIDIATTADHVQPTDKTRCAAPRFDPGGGGINVARTIAALGEAVTALFPAGGPSGSLLEDLVRDAGIPMRPIPVAGHTRESLAVTATDTGEQYRFVLPGPRLTAPDTHRCLAEIERAAQDCRYVVASGSLPPGVPVSFYQSLADLLGDMGVRLVLDTSGPALRAVRGGVHLIKPSVRELAEYVGHPLPDRSSRVAAAHTLIERGMSEIVVVSLGAEGTLAVTRDSDRLFAAMEVPVRSGIGAGDAQVGGIVVGLARGYPLDAAICLGIAAATAALATPGTGPGRPQRIAELFQQLSPSPDSGLGPFALPR</sequence>
<evidence type="ECO:0000256" key="1">
    <source>
        <dbReference type="ARBA" id="ARBA00010688"/>
    </source>
</evidence>
<dbReference type="NCBIfam" id="TIGR03168">
    <property type="entry name" value="1-PFK"/>
    <property type="match status" value="1"/>
</dbReference>
<dbReference type="InterPro" id="IPR029056">
    <property type="entry name" value="Ribokinase-like"/>
</dbReference>
<keyword evidence="9" id="KW-1185">Reference proteome</keyword>
<dbReference type="InterPro" id="IPR011611">
    <property type="entry name" value="PfkB_dom"/>
</dbReference>
<dbReference type="EMBL" id="WRPP01000002">
    <property type="protein sequence ID" value="MVU78375.1"/>
    <property type="molecule type" value="Genomic_DNA"/>
</dbReference>
<accession>A0A7K1UVL4</accession>
<evidence type="ECO:0000256" key="2">
    <source>
        <dbReference type="ARBA" id="ARBA00022679"/>
    </source>
</evidence>